<dbReference type="PANTHER" id="PTHR35871">
    <property type="entry name" value="EXPRESSED PROTEIN"/>
    <property type="match status" value="1"/>
</dbReference>
<dbReference type="InterPro" id="IPR036397">
    <property type="entry name" value="RNaseH_sf"/>
</dbReference>
<evidence type="ECO:0000313" key="2">
    <source>
        <dbReference type="EMBL" id="EPQ50851.1"/>
    </source>
</evidence>
<dbReference type="AlphaFoldDB" id="S7PSQ6"/>
<keyword evidence="3" id="KW-1185">Reference proteome</keyword>
<accession>S7PSQ6</accession>
<proteinExistence type="predicted"/>
<gene>
    <name evidence="2" type="ORF">GLOTRDRAFT_108476</name>
</gene>
<feature type="region of interest" description="Disordered" evidence="1">
    <location>
        <begin position="1"/>
        <end position="75"/>
    </location>
</feature>
<protein>
    <submittedName>
        <fullName evidence="2">Uncharacterized protein</fullName>
    </submittedName>
</protein>
<feature type="compositionally biased region" description="Acidic residues" evidence="1">
    <location>
        <begin position="57"/>
        <end position="69"/>
    </location>
</feature>
<dbReference type="GO" id="GO:0003676">
    <property type="term" value="F:nucleic acid binding"/>
    <property type="evidence" value="ECO:0007669"/>
    <property type="project" value="InterPro"/>
</dbReference>
<dbReference type="RefSeq" id="XP_007870735.1">
    <property type="nucleotide sequence ID" value="XM_007872544.1"/>
</dbReference>
<name>S7PSQ6_GLOTA</name>
<dbReference type="GeneID" id="19298910"/>
<dbReference type="Gene3D" id="3.30.420.10">
    <property type="entry name" value="Ribonuclease H-like superfamily/Ribonuclease H"/>
    <property type="match status" value="1"/>
</dbReference>
<evidence type="ECO:0000313" key="3">
    <source>
        <dbReference type="Proteomes" id="UP000030669"/>
    </source>
</evidence>
<dbReference type="EMBL" id="KB469313">
    <property type="protein sequence ID" value="EPQ50851.1"/>
    <property type="molecule type" value="Genomic_DNA"/>
</dbReference>
<dbReference type="PANTHER" id="PTHR35871:SF1">
    <property type="entry name" value="CXC1-LIKE CYSTEINE CLUSTER ASSOCIATED WITH KDZ TRANSPOSASES DOMAIN-CONTAINING PROTEIN"/>
    <property type="match status" value="1"/>
</dbReference>
<organism evidence="2 3">
    <name type="scientific">Gloeophyllum trabeum (strain ATCC 11539 / FP-39264 / Madison 617)</name>
    <name type="common">Brown rot fungus</name>
    <dbReference type="NCBI Taxonomy" id="670483"/>
    <lineage>
        <taxon>Eukaryota</taxon>
        <taxon>Fungi</taxon>
        <taxon>Dikarya</taxon>
        <taxon>Basidiomycota</taxon>
        <taxon>Agaricomycotina</taxon>
        <taxon>Agaricomycetes</taxon>
        <taxon>Gloeophyllales</taxon>
        <taxon>Gloeophyllaceae</taxon>
        <taxon>Gloeophyllum</taxon>
    </lineage>
</organism>
<dbReference type="Proteomes" id="UP000030669">
    <property type="component" value="Unassembled WGS sequence"/>
</dbReference>
<dbReference type="eggNOG" id="ENOG502SIZV">
    <property type="taxonomic scope" value="Eukaryota"/>
</dbReference>
<dbReference type="OrthoDB" id="10039611at2759"/>
<reference evidence="2 3" key="1">
    <citation type="journal article" date="2012" name="Science">
        <title>The Paleozoic origin of enzymatic lignin decomposition reconstructed from 31 fungal genomes.</title>
        <authorList>
            <person name="Floudas D."/>
            <person name="Binder M."/>
            <person name="Riley R."/>
            <person name="Barry K."/>
            <person name="Blanchette R.A."/>
            <person name="Henrissat B."/>
            <person name="Martinez A.T."/>
            <person name="Otillar R."/>
            <person name="Spatafora J.W."/>
            <person name="Yadav J.S."/>
            <person name="Aerts A."/>
            <person name="Benoit I."/>
            <person name="Boyd A."/>
            <person name="Carlson A."/>
            <person name="Copeland A."/>
            <person name="Coutinho P.M."/>
            <person name="de Vries R.P."/>
            <person name="Ferreira P."/>
            <person name="Findley K."/>
            <person name="Foster B."/>
            <person name="Gaskell J."/>
            <person name="Glotzer D."/>
            <person name="Gorecki P."/>
            <person name="Heitman J."/>
            <person name="Hesse C."/>
            <person name="Hori C."/>
            <person name="Igarashi K."/>
            <person name="Jurgens J.A."/>
            <person name="Kallen N."/>
            <person name="Kersten P."/>
            <person name="Kohler A."/>
            <person name="Kuees U."/>
            <person name="Kumar T.K.A."/>
            <person name="Kuo A."/>
            <person name="LaButti K."/>
            <person name="Larrondo L.F."/>
            <person name="Lindquist E."/>
            <person name="Ling A."/>
            <person name="Lombard V."/>
            <person name="Lucas S."/>
            <person name="Lundell T."/>
            <person name="Martin R."/>
            <person name="McLaughlin D.J."/>
            <person name="Morgenstern I."/>
            <person name="Morin E."/>
            <person name="Murat C."/>
            <person name="Nagy L.G."/>
            <person name="Nolan M."/>
            <person name="Ohm R.A."/>
            <person name="Patyshakuliyeva A."/>
            <person name="Rokas A."/>
            <person name="Ruiz-Duenas F.J."/>
            <person name="Sabat G."/>
            <person name="Salamov A."/>
            <person name="Samejima M."/>
            <person name="Schmutz J."/>
            <person name="Slot J.C."/>
            <person name="St John F."/>
            <person name="Stenlid J."/>
            <person name="Sun H."/>
            <person name="Sun S."/>
            <person name="Syed K."/>
            <person name="Tsang A."/>
            <person name="Wiebenga A."/>
            <person name="Young D."/>
            <person name="Pisabarro A."/>
            <person name="Eastwood D.C."/>
            <person name="Martin F."/>
            <person name="Cullen D."/>
            <person name="Grigoriev I.V."/>
            <person name="Hibbett D.S."/>
        </authorList>
    </citation>
    <scope>NUCLEOTIDE SEQUENCE [LARGE SCALE GENOMIC DNA]</scope>
    <source>
        <strain evidence="2 3">ATCC 11539</strain>
    </source>
</reference>
<evidence type="ECO:0000256" key="1">
    <source>
        <dbReference type="SAM" id="MobiDB-lite"/>
    </source>
</evidence>
<dbReference type="HOGENOM" id="CLU_005726_1_0_1"/>
<dbReference type="KEGG" id="gtr:GLOTRDRAFT_108476"/>
<sequence length="612" mass="69722">MKHTFQDIIRPTWGSDDVPRELSESSGTEQPWGGGDGGTVPPELEPDELFLTSGQLGEEDSSEDEDGREGDDCAGAPSIEAATAAWKDLTTILSPRRKSGIGHNPFEGDEFLRERLLMLKMHLSIFIDPNEKQTWISASLKTASVWRKSSHTAKKLREWAQSFIADRADLPRNLYGAWNVSLLHKGELAKEIQEHLQSIGKYIKAMDITPSGQYVDGHEREDVTTYRQEIFLPTIAELEWNLRRWKDGIEEMTGEKLPRNRRTVIWWHDESTFYAHDRRLIYWVPKDATAVPRQKGEGASLMVADFVSADYGWLRFEQEEARVLFRADKARDGYFTNEDILAHAETAMSILDKHFPNEKHVFIFDNATTHLKRADDSLSARRMPKFPTKPGAPLFGVDRKVVGDDGKPIYGPDGKVLKTRVRMADAQFADGTPQSLYFPPGHEREGVFKGMAVILEERGITDAQQLRAECPKFRPKDVPRCCCRWVLYNQPDFVDVESLLETTCKGRGYEVYFLPKFHCELNFIEQCWGHAKRTYRKNPTSSSEADLERNVIAALDAVPLVTMRKFSTRAFRFMDAYCKGLSGKQAAWASKKYRGHRVLPNSILQELERAGI</sequence>
<dbReference type="OMA" id="FWYHDES"/>